<organism evidence="2 3">
    <name type="scientific">Hymenochirus boettgeri</name>
    <name type="common">Congo dwarf clawed frog</name>
    <dbReference type="NCBI Taxonomy" id="247094"/>
    <lineage>
        <taxon>Eukaryota</taxon>
        <taxon>Metazoa</taxon>
        <taxon>Chordata</taxon>
        <taxon>Craniata</taxon>
        <taxon>Vertebrata</taxon>
        <taxon>Euteleostomi</taxon>
        <taxon>Amphibia</taxon>
        <taxon>Batrachia</taxon>
        <taxon>Anura</taxon>
        <taxon>Pipoidea</taxon>
        <taxon>Pipidae</taxon>
        <taxon>Pipinae</taxon>
        <taxon>Hymenochirus</taxon>
    </lineage>
</organism>
<evidence type="ECO:0000313" key="2">
    <source>
        <dbReference type="EMBL" id="KAG8444496.1"/>
    </source>
</evidence>
<evidence type="ECO:0000313" key="3">
    <source>
        <dbReference type="Proteomes" id="UP000812440"/>
    </source>
</evidence>
<dbReference type="InterPro" id="IPR031369">
    <property type="entry name" value="PRR18"/>
</dbReference>
<name>A0A8T2JPX6_9PIPI</name>
<reference evidence="2" key="1">
    <citation type="thesis" date="2020" institute="ProQuest LLC" country="789 East Eisenhower Parkway, Ann Arbor, MI, USA">
        <title>Comparative Genomics and Chromosome Evolution.</title>
        <authorList>
            <person name="Mudd A.B."/>
        </authorList>
    </citation>
    <scope>NUCLEOTIDE SEQUENCE</scope>
    <source>
        <strain evidence="2">Female2</strain>
        <tissue evidence="2">Blood</tissue>
    </source>
</reference>
<gene>
    <name evidence="2" type="ORF">GDO86_009600</name>
</gene>
<protein>
    <submittedName>
        <fullName evidence="2">Uncharacterized protein</fullName>
    </submittedName>
</protein>
<dbReference type="OrthoDB" id="8963734at2759"/>
<sequence>MPFPPISLHPHTFQSHRLQAANGGSRAALHSQSPGETRASTDTEELSNSWPSATFTRDMERTNRAQQAGGCAQGTRRVVGQVSRGITQSYESVTNTRNGTVTAAHRSRPCPAVSDPGRQQKIHSVPMQPPDGPFTLCLTPEAILVLQKRNLEKQMFHQQRPNARRIFASSGQGWGCRNREEPPHRSTGQRQHQQPPDVRELLKVSLLNEQHRYDDVEYEDDDYWIRRGDGIPGLPLDDALVRRCTEWLHGVEMATARDKNLHDKLQTLPHLNGY</sequence>
<proteinExistence type="predicted"/>
<feature type="region of interest" description="Disordered" evidence="1">
    <location>
        <begin position="167"/>
        <end position="197"/>
    </location>
</feature>
<dbReference type="AlphaFoldDB" id="A0A8T2JPX6"/>
<dbReference type="Proteomes" id="UP000812440">
    <property type="component" value="Chromosome 5"/>
</dbReference>
<keyword evidence="3" id="KW-1185">Reference proteome</keyword>
<feature type="region of interest" description="Disordered" evidence="1">
    <location>
        <begin position="100"/>
        <end position="120"/>
    </location>
</feature>
<feature type="compositionally biased region" description="Polar residues" evidence="1">
    <location>
        <begin position="30"/>
        <end position="55"/>
    </location>
</feature>
<accession>A0A8T2JPX6</accession>
<evidence type="ECO:0000256" key="1">
    <source>
        <dbReference type="SAM" id="MobiDB-lite"/>
    </source>
</evidence>
<feature type="region of interest" description="Disordered" evidence="1">
    <location>
        <begin position="21"/>
        <end position="76"/>
    </location>
</feature>
<dbReference type="EMBL" id="JAACNH010000004">
    <property type="protein sequence ID" value="KAG8444496.1"/>
    <property type="molecule type" value="Genomic_DNA"/>
</dbReference>
<comment type="caution">
    <text evidence="2">The sequence shown here is derived from an EMBL/GenBank/DDBJ whole genome shotgun (WGS) entry which is preliminary data.</text>
</comment>
<dbReference type="Pfam" id="PF15671">
    <property type="entry name" value="PRR18"/>
    <property type="match status" value="2"/>
</dbReference>